<reference evidence="2" key="1">
    <citation type="submission" date="2016-11" db="EMBL/GenBank/DDBJ databases">
        <authorList>
            <person name="Varghese N."/>
            <person name="Submissions S."/>
        </authorList>
    </citation>
    <scope>NUCLEOTIDE SEQUENCE [LARGE SCALE GENOMIC DNA]</scope>
    <source>
        <strain evidence="2">DSM 29326</strain>
    </source>
</reference>
<dbReference type="STRING" id="366533.SAMN05444339_105213"/>
<dbReference type="AlphaFoldDB" id="A0A1M5B359"/>
<sequence length="58" mass="5794">MIGSAAAVFRLVNGRVMVASGLSGGLVEGSGRADAAERIALIAGLICVPDRVTAAIRI</sequence>
<gene>
    <name evidence="1" type="ORF">SAMN05444339_105213</name>
</gene>
<dbReference type="Proteomes" id="UP000183987">
    <property type="component" value="Unassembled WGS sequence"/>
</dbReference>
<dbReference type="EMBL" id="FQUE01000005">
    <property type="protein sequence ID" value="SHF36888.1"/>
    <property type="molecule type" value="Genomic_DNA"/>
</dbReference>
<evidence type="ECO:0000313" key="2">
    <source>
        <dbReference type="Proteomes" id="UP000183987"/>
    </source>
</evidence>
<name>A0A1M5B359_LOKAT</name>
<keyword evidence="2" id="KW-1185">Reference proteome</keyword>
<proteinExistence type="predicted"/>
<accession>A0A1M5B359</accession>
<evidence type="ECO:0000313" key="1">
    <source>
        <dbReference type="EMBL" id="SHF36888.1"/>
    </source>
</evidence>
<protein>
    <submittedName>
        <fullName evidence="1">Uncharacterized protein</fullName>
    </submittedName>
</protein>
<organism evidence="1 2">
    <name type="scientific">Loktanella atrilutea</name>
    <dbReference type="NCBI Taxonomy" id="366533"/>
    <lineage>
        <taxon>Bacteria</taxon>
        <taxon>Pseudomonadati</taxon>
        <taxon>Pseudomonadota</taxon>
        <taxon>Alphaproteobacteria</taxon>
        <taxon>Rhodobacterales</taxon>
        <taxon>Roseobacteraceae</taxon>
        <taxon>Loktanella</taxon>
    </lineage>
</organism>